<evidence type="ECO:0000313" key="5">
    <source>
        <dbReference type="Proteomes" id="UP000464318"/>
    </source>
</evidence>
<evidence type="ECO:0000313" key="4">
    <source>
        <dbReference type="EMBL" id="QHN65790.1"/>
    </source>
</evidence>
<dbReference type="AlphaFoldDB" id="A0A6P1QYK5"/>
<dbReference type="InterPro" id="IPR026444">
    <property type="entry name" value="Secre_tail"/>
</dbReference>
<protein>
    <submittedName>
        <fullName evidence="4">T9SS type A sorting domain-containing protein</fullName>
    </submittedName>
</protein>
<name>A0A6P1QYK5_9FLAO</name>
<keyword evidence="5" id="KW-1185">Reference proteome</keyword>
<evidence type="ECO:0000256" key="2">
    <source>
        <dbReference type="ARBA" id="ARBA00022729"/>
    </source>
</evidence>
<proteinExistence type="predicted"/>
<dbReference type="PANTHER" id="PTHR45617:SF181">
    <property type="entry name" value="LP04042P"/>
    <property type="match status" value="1"/>
</dbReference>
<evidence type="ECO:0000256" key="1">
    <source>
        <dbReference type="ARBA" id="ARBA00022614"/>
    </source>
</evidence>
<dbReference type="RefSeq" id="WP_160224501.1">
    <property type="nucleotide sequence ID" value="NZ_CP029149.1"/>
</dbReference>
<dbReference type="InterPro" id="IPR001611">
    <property type="entry name" value="Leu-rich_rpt"/>
</dbReference>
<sequence>MNKVFLLFSILLSSLYFSQGGDVPASERAELERIYNENNGEKWPKKEKWNSVSPVEEWEGISVVTNEKGEKHIETINLTSNQLTGVFSLANLPELKKIFLSSNQISGISLDKTLEKLSYLMIDDNNLEELHLENFQLLEQINVYSNANLATLSLNNLPKLKNIQAYSCKLNNVSLSSLGALETLSLHGNQISSIDLSPFTTLTHLYLAKNTFTTLNIRGLSQLKFLDIQENLKLTTLETGEHPELINFYASKSNELKGYIDLGKSAKLKIFHALHTKVEAVNLKNGNNKWMASKNSVLISDKVKCIAVDDPKAARNPSTPRNNPYKSKNWDIIWATGYTRENGFQEDCKDALNADEVQVQKRDFKLTNPVKEVLWVQGLEDIKTIEIYSPNAQLIKTISGNKANVSSLAKGLYFIKIYTTKGVLTSKIIKE</sequence>
<accession>A0A6P1QYK5</accession>
<keyword evidence="3" id="KW-0677">Repeat</keyword>
<dbReference type="Proteomes" id="UP000464318">
    <property type="component" value="Chromosome"/>
</dbReference>
<dbReference type="NCBIfam" id="TIGR04183">
    <property type="entry name" value="Por_Secre_tail"/>
    <property type="match status" value="1"/>
</dbReference>
<dbReference type="Gene3D" id="3.80.10.10">
    <property type="entry name" value="Ribonuclease Inhibitor"/>
    <property type="match status" value="1"/>
</dbReference>
<dbReference type="OrthoDB" id="8901262at2"/>
<dbReference type="SMART" id="SM00369">
    <property type="entry name" value="LRR_TYP"/>
    <property type="match status" value="3"/>
</dbReference>
<keyword evidence="1" id="KW-0433">Leucine-rich repeat</keyword>
<dbReference type="KEGG" id="bcad:DBX24_07810"/>
<dbReference type="InterPro" id="IPR032675">
    <property type="entry name" value="LRR_dom_sf"/>
</dbReference>
<dbReference type="SUPFAM" id="SSF52058">
    <property type="entry name" value="L domain-like"/>
    <property type="match status" value="1"/>
</dbReference>
<dbReference type="EMBL" id="CP029149">
    <property type="protein sequence ID" value="QHN65790.1"/>
    <property type="molecule type" value="Genomic_DNA"/>
</dbReference>
<keyword evidence="2" id="KW-0732">Signal</keyword>
<organism evidence="4 5">
    <name type="scientific">Bergeyella cardium</name>
    <dbReference type="NCBI Taxonomy" id="1585976"/>
    <lineage>
        <taxon>Bacteria</taxon>
        <taxon>Pseudomonadati</taxon>
        <taxon>Bacteroidota</taxon>
        <taxon>Flavobacteriia</taxon>
        <taxon>Flavobacteriales</taxon>
        <taxon>Weeksellaceae</taxon>
        <taxon>Bergeyella</taxon>
    </lineage>
</organism>
<evidence type="ECO:0000256" key="3">
    <source>
        <dbReference type="ARBA" id="ARBA00022737"/>
    </source>
</evidence>
<dbReference type="PANTHER" id="PTHR45617">
    <property type="entry name" value="LEUCINE RICH REPEAT FAMILY PROTEIN"/>
    <property type="match status" value="1"/>
</dbReference>
<dbReference type="Pfam" id="PF13855">
    <property type="entry name" value="LRR_8"/>
    <property type="match status" value="1"/>
</dbReference>
<reference evidence="4 5" key="1">
    <citation type="submission" date="2018-04" db="EMBL/GenBank/DDBJ databases">
        <title>Characteristic and Complete Genome Sequencing of A Novel Member of Infective Endocarditis Causative Bacteria: Bergeyella cardium QL-PH.</title>
        <authorList>
            <person name="Pan H."/>
            <person name="Sun E."/>
            <person name="Zhang Y."/>
        </authorList>
    </citation>
    <scope>NUCLEOTIDE SEQUENCE [LARGE SCALE GENOMIC DNA]</scope>
    <source>
        <strain evidence="4 5">HPQL</strain>
    </source>
</reference>
<dbReference type="Pfam" id="PF18962">
    <property type="entry name" value="Por_Secre_tail"/>
    <property type="match status" value="1"/>
</dbReference>
<gene>
    <name evidence="4" type="ORF">DBX24_07810</name>
</gene>
<dbReference type="InterPro" id="IPR003591">
    <property type="entry name" value="Leu-rich_rpt_typical-subtyp"/>
</dbReference>
<dbReference type="PROSITE" id="PS51450">
    <property type="entry name" value="LRR"/>
    <property type="match status" value="1"/>
</dbReference>